<dbReference type="EMBL" id="SADE01000002">
    <property type="protein sequence ID" value="RVU35811.1"/>
    <property type="molecule type" value="Genomic_DNA"/>
</dbReference>
<dbReference type="PANTHER" id="PTHR41534">
    <property type="entry name" value="BLR3401 PROTEIN"/>
    <property type="match status" value="1"/>
</dbReference>
<protein>
    <submittedName>
        <fullName evidence="3">Aromatic-ring-hydroxylating dioxygenase</fullName>
    </submittedName>
</protein>
<comment type="similarity">
    <text evidence="1">Belongs to the bacterial ring-hydroxylating dioxygenase beta subunit family.</text>
</comment>
<dbReference type="SUPFAM" id="SSF54427">
    <property type="entry name" value="NTF2-like"/>
    <property type="match status" value="1"/>
</dbReference>
<organism evidence="3 4">
    <name type="scientific">Hwanghaeella grinnelliae</name>
    <dbReference type="NCBI Taxonomy" id="2500179"/>
    <lineage>
        <taxon>Bacteria</taxon>
        <taxon>Pseudomonadati</taxon>
        <taxon>Pseudomonadota</taxon>
        <taxon>Alphaproteobacteria</taxon>
        <taxon>Rhodospirillales</taxon>
        <taxon>Rhodospirillaceae</taxon>
        <taxon>Hwanghaeella</taxon>
    </lineage>
</organism>
<dbReference type="Gene3D" id="3.10.450.50">
    <property type="match status" value="1"/>
</dbReference>
<keyword evidence="3" id="KW-0223">Dioxygenase</keyword>
<proteinExistence type="inferred from homology"/>
<dbReference type="GO" id="GO:0051213">
    <property type="term" value="F:dioxygenase activity"/>
    <property type="evidence" value="ECO:0007669"/>
    <property type="project" value="UniProtKB-KW"/>
</dbReference>
<comment type="caution">
    <text evidence="3">The sequence shown here is derived from an EMBL/GenBank/DDBJ whole genome shotgun (WGS) entry which is preliminary data.</text>
</comment>
<accession>A0A3S2VPE2</accession>
<dbReference type="Proteomes" id="UP000287447">
    <property type="component" value="Unassembled WGS sequence"/>
</dbReference>
<dbReference type="InterPro" id="IPR032710">
    <property type="entry name" value="NTF2-like_dom_sf"/>
</dbReference>
<evidence type="ECO:0000313" key="4">
    <source>
        <dbReference type="Proteomes" id="UP000287447"/>
    </source>
</evidence>
<keyword evidence="4" id="KW-1185">Reference proteome</keyword>
<sequence>MGATDRNPSNSSYYVTNDFYAKLVADFEGWDLESRRIDEGPSLVRARSILFREARYLDQDRLRDWLTLFSPECAYWIPGTRNRGDPRREIAFAFHDRRQLEDRVYRLETGFAWSQTPVSRTSRMITNIEVFDTDEPGVTMVRSNFQVTEYWNGQIRFWTGYAVHRLAPESGDDLGVGAILAKQVNLIDCDENHRNPSITL</sequence>
<dbReference type="OrthoDB" id="7446267at2"/>
<dbReference type="InterPro" id="IPR000391">
    <property type="entry name" value="Rng_hydr_dOase-bsu"/>
</dbReference>
<dbReference type="RefSeq" id="WP_127765288.1">
    <property type="nucleotide sequence ID" value="NZ_SADE01000002.1"/>
</dbReference>
<dbReference type="Pfam" id="PF00866">
    <property type="entry name" value="Ring_hydroxyl_B"/>
    <property type="match status" value="1"/>
</dbReference>
<dbReference type="CDD" id="cd00667">
    <property type="entry name" value="ring_hydroxylating_dioxygenases_beta"/>
    <property type="match status" value="1"/>
</dbReference>
<evidence type="ECO:0000256" key="2">
    <source>
        <dbReference type="ARBA" id="ARBA00023002"/>
    </source>
</evidence>
<dbReference type="GO" id="GO:0019380">
    <property type="term" value="P:3-phenylpropionate catabolic process"/>
    <property type="evidence" value="ECO:0007669"/>
    <property type="project" value="TreeGrafter"/>
</dbReference>
<evidence type="ECO:0000256" key="1">
    <source>
        <dbReference type="ARBA" id="ARBA00009570"/>
    </source>
</evidence>
<gene>
    <name evidence="3" type="ORF">EOI86_11115</name>
</gene>
<evidence type="ECO:0000313" key="3">
    <source>
        <dbReference type="EMBL" id="RVU35811.1"/>
    </source>
</evidence>
<dbReference type="PANTHER" id="PTHR41534:SF2">
    <property type="entry name" value="3-PHENYLPROPIONATE_CINNAMIC ACID DIOXYGENASE SUBUNIT BETA"/>
    <property type="match status" value="1"/>
</dbReference>
<reference evidence="4" key="1">
    <citation type="submission" date="2019-01" db="EMBL/GenBank/DDBJ databases">
        <title>Gri0909 isolated from a small marine red alga.</title>
        <authorList>
            <person name="Kim J."/>
            <person name="Jeong S.E."/>
            <person name="Jeon C.O."/>
        </authorList>
    </citation>
    <scope>NUCLEOTIDE SEQUENCE [LARGE SCALE GENOMIC DNA]</scope>
    <source>
        <strain evidence="4">Gri0909</strain>
    </source>
</reference>
<keyword evidence="2" id="KW-0560">Oxidoreductase</keyword>
<dbReference type="AlphaFoldDB" id="A0A3S2VPE2"/>
<name>A0A3S2VPE2_9PROT</name>